<keyword evidence="4" id="KW-1185">Reference proteome</keyword>
<dbReference type="EMBL" id="KN123014">
    <property type="protein sequence ID" value="KFO27093.1"/>
    <property type="molecule type" value="Genomic_DNA"/>
</dbReference>
<evidence type="ECO:0000313" key="3">
    <source>
        <dbReference type="EMBL" id="KFO27093.1"/>
    </source>
</evidence>
<feature type="signal peptide" evidence="2">
    <location>
        <begin position="1"/>
        <end position="18"/>
    </location>
</feature>
<feature type="chain" id="PRO_5001873118" evidence="2">
    <location>
        <begin position="19"/>
        <end position="105"/>
    </location>
</feature>
<evidence type="ECO:0000313" key="4">
    <source>
        <dbReference type="Proteomes" id="UP000028990"/>
    </source>
</evidence>
<organism evidence="3 4">
    <name type="scientific">Fukomys damarensis</name>
    <name type="common">Damaraland mole rat</name>
    <name type="synonym">Cryptomys damarensis</name>
    <dbReference type="NCBI Taxonomy" id="885580"/>
    <lineage>
        <taxon>Eukaryota</taxon>
        <taxon>Metazoa</taxon>
        <taxon>Chordata</taxon>
        <taxon>Craniata</taxon>
        <taxon>Vertebrata</taxon>
        <taxon>Euteleostomi</taxon>
        <taxon>Mammalia</taxon>
        <taxon>Eutheria</taxon>
        <taxon>Euarchontoglires</taxon>
        <taxon>Glires</taxon>
        <taxon>Rodentia</taxon>
        <taxon>Hystricomorpha</taxon>
        <taxon>Bathyergidae</taxon>
        <taxon>Fukomys</taxon>
    </lineage>
</organism>
<name>A0A091D9C4_FUKDA</name>
<protein>
    <submittedName>
        <fullName evidence="3">Uncharacterized protein</fullName>
    </submittedName>
</protein>
<dbReference type="AlphaFoldDB" id="A0A091D9C4"/>
<evidence type="ECO:0000256" key="1">
    <source>
        <dbReference type="SAM" id="MobiDB-lite"/>
    </source>
</evidence>
<sequence length="105" mass="11491">MAILSFTLFLAGVEISEAGCTAVSVREVEALMSGAEKLTVHVLAPVENQPSQAQAYETYSFDKEDPSLQQEDDGLTRTTSVVHAPVRSSESQPAKDPRQNWWRPG</sequence>
<reference evidence="3 4" key="1">
    <citation type="submission" date="2013-11" db="EMBL/GenBank/DDBJ databases">
        <title>The Damaraland mole rat (Fukomys damarensis) genome and evolution of African mole rats.</title>
        <authorList>
            <person name="Gladyshev V.N."/>
            <person name="Fang X."/>
        </authorList>
    </citation>
    <scope>NUCLEOTIDE SEQUENCE [LARGE SCALE GENOMIC DNA]</scope>
    <source>
        <tissue evidence="3">Liver</tissue>
    </source>
</reference>
<feature type="region of interest" description="Disordered" evidence="1">
    <location>
        <begin position="65"/>
        <end position="105"/>
    </location>
</feature>
<keyword evidence="2" id="KW-0732">Signal</keyword>
<gene>
    <name evidence="3" type="ORF">H920_11498</name>
</gene>
<dbReference type="Proteomes" id="UP000028990">
    <property type="component" value="Unassembled WGS sequence"/>
</dbReference>
<evidence type="ECO:0000256" key="2">
    <source>
        <dbReference type="SAM" id="SignalP"/>
    </source>
</evidence>
<accession>A0A091D9C4</accession>
<proteinExistence type="predicted"/>